<feature type="coiled-coil region" evidence="1">
    <location>
        <begin position="862"/>
        <end position="896"/>
    </location>
</feature>
<dbReference type="Pfam" id="PF07591">
    <property type="entry name" value="PT-HINT"/>
    <property type="match status" value="1"/>
</dbReference>
<accession>A0AAP6BA33</accession>
<dbReference type="GeneID" id="69809954"/>
<name>A0AAP6BA33_9ACTN</name>
<feature type="chain" id="PRO_5042943580" evidence="3">
    <location>
        <begin position="30"/>
        <end position="1624"/>
    </location>
</feature>
<dbReference type="RefSeq" id="WP_010354250.1">
    <property type="nucleotide sequence ID" value="NZ_CP122369.1"/>
</dbReference>
<evidence type="ECO:0000256" key="1">
    <source>
        <dbReference type="SAM" id="Coils"/>
    </source>
</evidence>
<evidence type="ECO:0000313" key="9">
    <source>
        <dbReference type="Proteomes" id="UP001282288"/>
    </source>
</evidence>
<protein>
    <submittedName>
        <fullName evidence="6">Polymorphic toxin-type HINT domain-containing protein</fullName>
    </submittedName>
</protein>
<dbReference type="Pfam" id="PF00652">
    <property type="entry name" value="Ricin_B_lectin"/>
    <property type="match status" value="1"/>
</dbReference>
<feature type="coiled-coil region" evidence="1">
    <location>
        <begin position="955"/>
        <end position="987"/>
    </location>
</feature>
<dbReference type="Proteomes" id="UP001272987">
    <property type="component" value="Unassembled WGS sequence"/>
</dbReference>
<evidence type="ECO:0000259" key="4">
    <source>
        <dbReference type="SMART" id="SM00306"/>
    </source>
</evidence>
<dbReference type="PROSITE" id="PS50818">
    <property type="entry name" value="INTEIN_C_TER"/>
    <property type="match status" value="1"/>
</dbReference>
<dbReference type="InterPro" id="IPR035992">
    <property type="entry name" value="Ricin_B-like_lectins"/>
</dbReference>
<dbReference type="InterPro" id="IPR030934">
    <property type="entry name" value="Intein_C"/>
</dbReference>
<evidence type="ECO:0000259" key="5">
    <source>
        <dbReference type="SMART" id="SM00458"/>
    </source>
</evidence>
<dbReference type="SUPFAM" id="SSF50370">
    <property type="entry name" value="Ricin B-like lectins"/>
    <property type="match status" value="1"/>
</dbReference>
<feature type="region of interest" description="Disordered" evidence="2">
    <location>
        <begin position="1107"/>
        <end position="1135"/>
    </location>
</feature>
<feature type="domain" description="Hint" evidence="4">
    <location>
        <begin position="1329"/>
        <end position="1425"/>
    </location>
</feature>
<dbReference type="InterPro" id="IPR006141">
    <property type="entry name" value="Intein_N"/>
</dbReference>
<keyword evidence="8" id="KW-1185">Reference proteome</keyword>
<feature type="signal peptide" evidence="3">
    <location>
        <begin position="1"/>
        <end position="29"/>
    </location>
</feature>
<feature type="compositionally biased region" description="Basic and acidic residues" evidence="2">
    <location>
        <begin position="722"/>
        <end position="746"/>
    </location>
</feature>
<sequence>MRRRSLTSAITSIAALAVLCGLAVPPSQAAEQRVTGAGDSYDGFDSKAAEQVRADQCVAVDALRKGGANLFALAQGALTLPDDQLHQKLDRDLFDTSTPLHQAYNADAASSDQWGKKAQDQELAWNGAVSSLSFYSQRDGAWGIFERTGLVPWLWQSYSKSIDLFSPFYEPSPTADRATKTAALAVGDPQYTSAGTPAEREAWKLWQKNSGEIKPNVLFVPRVFADDARIFLSAGGFPRTGTTPDTPEFRIAVEDLKSRFASCSWHAPIDPNRVLGKEVAQASAEWQREIAAQAAPRQQILAASATATKALQEGTYTLGQLVGQSWLADYATRWQDYWSAGGVGWIGDSAVTVEVPGAKGNCLDVAGSGKTDGTPVQIYTCNGSAAQQWTLEGGGGDLHLRSVVSQRCLDIGTNGTKIQITECYKTNGQSWQGNPRAAAPLKSATTGKCLDLANFTKGTDARLADCKTPVPAAQNFLIKPSGHQGSGSPLYPKKAEFDKAKKVVADAQATAKKQLPLLKAQLDGARKAATASDTALQTAYGIADAAGAPRGRGLLVGMQKAQVTKGAVAALTALVKAGETAEAATRAAAADSETVAQRALAQAAQSKAEFRREAARTAELQAKAASDAALMHRDNAKKDKETAEAKLSVALKAEGDAKAAAADARAKRLGAEAEEKTALAEQKNAAAKQAEASRLKETAQGEAAAAQSSRERASAAEATASARRDDAVKARDKARDARDDAWGAEQKADALRAKADAKEAYAQSLDAGDAADAARAAADAADRHAGDAEAAAGRARTAADAAGRAAADADAAATRAEAAAGRARADADGAQAARLRADAAVKTATSAVADAIEAAGHAAGEADAAVAQAAAAERLARTAREEANGAREEAAKAVAASAKAAGFAYVTAQAAADAGAAASAVADPANDAIQIGSVYAENDSAASLVVLTGQASKTIAEQQRAVAEAHARNAAAEASAAKNLAEQAKGDAKQAYVHAAGAAGYASTARGYAKEALGYSADAAKAAAAASASLTRTVQYERQAAVDASAADAAAGRAEGYAVSARAAADRAALDASAARAAAAEAERAAAEARAAAERADVAAAEAERAAKDADKYAEEAQEAAESAERKGANEQVKNGAGTGVGGTFYVVDEDSVEITNTRQKNDCVIDIGFGGCTVTFEVTFSATVDFFFCADPAVPATASGCPSEDTILVKTERFTGMKKDVTEYFSKLDILQQTVVYQILKAVLVQDFLDCWHGSASGCAWAASNFIPGKAFAKIAEALNALDAALKTGIGVADAFKALKKLDVDPATLAKIENTVNLFEDLATSCKVNSFPGHTLVLMADGSRMAISEVRTGDRVLAEDPKTGEQRPQTVSATFAHDTDRLIDITFADGSTLSSTAGHRVFVVDRGWVRVAELHRNDQLRSADGAVHSVSELRDLANLEPREVYDLTVDGLHTFYVRTDGPHADDLLVHNCANLADELEFPKSGAHTLSRHVNVTPEEAKAFALENKRRGLEPISAVWTDGDIAQQAVDRVLSHYFFPNGKRRGASFDALDNFLSQRGQWRGKTEFPITGKWDEYDSLGRVYDADGNWEAAGNGVRVILKRLPGERGHSGFIVYTAYPLKKP</sequence>
<evidence type="ECO:0000313" key="8">
    <source>
        <dbReference type="Proteomes" id="UP001272987"/>
    </source>
</evidence>
<dbReference type="CDD" id="cd00081">
    <property type="entry name" value="Hint"/>
    <property type="match status" value="1"/>
</dbReference>
<proteinExistence type="predicted"/>
<dbReference type="GO" id="GO:0016539">
    <property type="term" value="P:intein-mediated protein splicing"/>
    <property type="evidence" value="ECO:0007669"/>
    <property type="project" value="InterPro"/>
</dbReference>
<comment type="caution">
    <text evidence="6">The sequence shown here is derived from an EMBL/GenBank/DDBJ whole genome shotgun (WGS) entry which is preliminary data.</text>
</comment>
<dbReference type="Gene3D" id="2.170.16.10">
    <property type="entry name" value="Hedgehog/Intein (Hint) domain"/>
    <property type="match status" value="1"/>
</dbReference>
<gene>
    <name evidence="6" type="ORF">PV399_14800</name>
    <name evidence="7" type="ORF">PV666_03925</name>
</gene>
<feature type="region of interest" description="Disordered" evidence="2">
    <location>
        <begin position="680"/>
        <end position="746"/>
    </location>
</feature>
<dbReference type="Proteomes" id="UP001282288">
    <property type="component" value="Unassembled WGS sequence"/>
</dbReference>
<dbReference type="InterPro" id="IPR003587">
    <property type="entry name" value="Hint_dom_N"/>
</dbReference>
<dbReference type="SMART" id="SM00306">
    <property type="entry name" value="HintN"/>
    <property type="match status" value="1"/>
</dbReference>
<keyword evidence="3" id="KW-0732">Signal</keyword>
<organism evidence="6 9">
    <name type="scientific">Streptomyces acidiscabies</name>
    <dbReference type="NCBI Taxonomy" id="42234"/>
    <lineage>
        <taxon>Bacteria</taxon>
        <taxon>Bacillati</taxon>
        <taxon>Actinomycetota</taxon>
        <taxon>Actinomycetes</taxon>
        <taxon>Kitasatosporales</taxon>
        <taxon>Streptomycetaceae</taxon>
        <taxon>Streptomyces</taxon>
    </lineage>
</organism>
<evidence type="ECO:0000256" key="3">
    <source>
        <dbReference type="SAM" id="SignalP"/>
    </source>
</evidence>
<dbReference type="NCBIfam" id="TIGR01443">
    <property type="entry name" value="intein_Cterm"/>
    <property type="match status" value="1"/>
</dbReference>
<dbReference type="EMBL" id="JARAWP010000002">
    <property type="protein sequence ID" value="MDX3017028.1"/>
    <property type="molecule type" value="Genomic_DNA"/>
</dbReference>
<keyword evidence="1" id="KW-0175">Coiled coil</keyword>
<dbReference type="Gene3D" id="2.80.10.50">
    <property type="match status" value="1"/>
</dbReference>
<evidence type="ECO:0000256" key="2">
    <source>
        <dbReference type="SAM" id="MobiDB-lite"/>
    </source>
</evidence>
<dbReference type="SMART" id="SM00458">
    <property type="entry name" value="RICIN"/>
    <property type="match status" value="1"/>
</dbReference>
<dbReference type="EMBL" id="JARAWC010000009">
    <property type="protein sequence ID" value="MDX2960971.1"/>
    <property type="molecule type" value="Genomic_DNA"/>
</dbReference>
<dbReference type="InterPro" id="IPR000772">
    <property type="entry name" value="Ricin_B_lectin"/>
</dbReference>
<dbReference type="SUPFAM" id="SSF51294">
    <property type="entry name" value="Hedgehog/intein (Hint) domain"/>
    <property type="match status" value="1"/>
</dbReference>
<evidence type="ECO:0000313" key="6">
    <source>
        <dbReference type="EMBL" id="MDX2960971.1"/>
    </source>
</evidence>
<feature type="domain" description="Ricin B lectin" evidence="5">
    <location>
        <begin position="349"/>
        <end position="487"/>
    </location>
</feature>
<reference evidence="6 8" key="1">
    <citation type="journal article" date="2023" name="Microb. Genom.">
        <title>Mesoterricola silvestris gen. nov., sp. nov., Mesoterricola sediminis sp. nov., Geothrix oryzae sp. nov., Geothrix edaphica sp. nov., Geothrix rubra sp. nov., and Geothrix limicola sp. nov., six novel members of Acidobacteriota isolated from soils.</title>
        <authorList>
            <person name="Weisberg A.J."/>
            <person name="Pearce E."/>
            <person name="Kramer C.G."/>
            <person name="Chang J.H."/>
            <person name="Clarke C.R."/>
        </authorList>
    </citation>
    <scope>NUCLEOTIDE SEQUENCE</scope>
    <source>
        <strain evidence="7 8">NB05-1H</strain>
        <strain evidence="6">NRRL_B-16521</strain>
    </source>
</reference>
<feature type="compositionally biased region" description="Low complexity" evidence="2">
    <location>
        <begin position="680"/>
        <end position="690"/>
    </location>
</feature>
<dbReference type="InterPro" id="IPR036844">
    <property type="entry name" value="Hint_dom_sf"/>
</dbReference>
<evidence type="ECO:0000313" key="7">
    <source>
        <dbReference type="EMBL" id="MDX3017028.1"/>
    </source>
</evidence>
<dbReference type="PROSITE" id="PS50817">
    <property type="entry name" value="INTEIN_N_TER"/>
    <property type="match status" value="1"/>
</dbReference>
<dbReference type="PROSITE" id="PS50231">
    <property type="entry name" value="RICIN_B_LECTIN"/>
    <property type="match status" value="1"/>
</dbReference>